<dbReference type="STRING" id="7266.A0A3B0JI98"/>
<evidence type="ECO:0000256" key="2">
    <source>
        <dbReference type="SAM" id="MobiDB-lite"/>
    </source>
</evidence>
<organism evidence="4 5">
    <name type="scientific">Drosophila guanche</name>
    <name type="common">Fruit fly</name>
    <dbReference type="NCBI Taxonomy" id="7266"/>
    <lineage>
        <taxon>Eukaryota</taxon>
        <taxon>Metazoa</taxon>
        <taxon>Ecdysozoa</taxon>
        <taxon>Arthropoda</taxon>
        <taxon>Hexapoda</taxon>
        <taxon>Insecta</taxon>
        <taxon>Pterygota</taxon>
        <taxon>Neoptera</taxon>
        <taxon>Endopterygota</taxon>
        <taxon>Diptera</taxon>
        <taxon>Brachycera</taxon>
        <taxon>Muscomorpha</taxon>
        <taxon>Ephydroidea</taxon>
        <taxon>Drosophilidae</taxon>
        <taxon>Drosophila</taxon>
        <taxon>Sophophora</taxon>
    </lineage>
</organism>
<gene>
    <name evidence="4" type="ORF">DGUA_6G000345</name>
</gene>
<feature type="transmembrane region" description="Helical" evidence="3">
    <location>
        <begin position="12"/>
        <end position="35"/>
    </location>
</feature>
<feature type="transmembrane region" description="Helical" evidence="3">
    <location>
        <begin position="47"/>
        <end position="67"/>
    </location>
</feature>
<dbReference type="EMBL" id="OUUW01000001">
    <property type="protein sequence ID" value="SPP72946.1"/>
    <property type="molecule type" value="Genomic_DNA"/>
</dbReference>
<keyword evidence="5" id="KW-1185">Reference proteome</keyword>
<dbReference type="OrthoDB" id="63267at2759"/>
<protein>
    <submittedName>
        <fullName evidence="4">Uncharacterized protein</fullName>
    </submittedName>
</protein>
<keyword evidence="1" id="KW-0175">Coiled coil</keyword>
<keyword evidence="3" id="KW-0812">Transmembrane</keyword>
<name>A0A3B0JI98_DROGU</name>
<keyword evidence="3" id="KW-1133">Transmembrane helix</keyword>
<evidence type="ECO:0000313" key="4">
    <source>
        <dbReference type="EMBL" id="SPP72946.1"/>
    </source>
</evidence>
<evidence type="ECO:0000256" key="3">
    <source>
        <dbReference type="SAM" id="Phobius"/>
    </source>
</evidence>
<evidence type="ECO:0000313" key="5">
    <source>
        <dbReference type="Proteomes" id="UP000268350"/>
    </source>
</evidence>
<feature type="compositionally biased region" description="Pro residues" evidence="2">
    <location>
        <begin position="222"/>
        <end position="237"/>
    </location>
</feature>
<evidence type="ECO:0000256" key="1">
    <source>
        <dbReference type="SAM" id="Coils"/>
    </source>
</evidence>
<feature type="non-terminal residue" evidence="4">
    <location>
        <position position="447"/>
    </location>
</feature>
<sequence length="447" mass="50144">MPLILHLHPTSSSFHSLLALGFLSLSLTHSISLCAKEAFLLAFYPNLSLILCLSLLCFALSFLSPPLCVSLSDCLCCPSPAYRHPSVMISVNRRQLQDVLHEFDFLSDMDSRPTTLRRLLKERDMEQLELDQEALESILLQQQQSEQQALHQRQLQEQQRLQHFQEAQRLAILELCEHLGRKCQLDELEGLDTEQQQEQQDQSRQKEKQLMIERSKQLQSQPPSPPTPPLPPPPPQSQPSTQTPLLRSLPLSISPVSRPVTYPCPSHSQSPLAVMPPTNQFQLQHDPAQTQSSNRFGAAVEDLSRPSAVEQQLHRPVLTLPPVVLLGGREEDRSVPPSPLVEYPEDDDEYLYRADGGRGSQHLLLQSSHSSSAGDRFCVEAHISLVHITLEPIDASCTTSCLIEEVAEPEPQPETKAVAESESQSEAYVESVLLETVVEKKEEQQEQ</sequence>
<reference evidence="5" key="1">
    <citation type="submission" date="2018-01" db="EMBL/GenBank/DDBJ databases">
        <authorList>
            <person name="Alioto T."/>
            <person name="Alioto T."/>
        </authorList>
    </citation>
    <scope>NUCLEOTIDE SEQUENCE [LARGE SCALE GENOMIC DNA]</scope>
</reference>
<dbReference type="Proteomes" id="UP000268350">
    <property type="component" value="Unassembled WGS sequence"/>
</dbReference>
<proteinExistence type="predicted"/>
<feature type="region of interest" description="Disordered" evidence="2">
    <location>
        <begin position="193"/>
        <end position="244"/>
    </location>
</feature>
<accession>A0A3B0JI98</accession>
<dbReference type="AlphaFoldDB" id="A0A3B0JI98"/>
<keyword evidence="3" id="KW-0472">Membrane</keyword>
<feature type="compositionally biased region" description="Basic and acidic residues" evidence="2">
    <location>
        <begin position="201"/>
        <end position="216"/>
    </location>
</feature>
<feature type="coiled-coil region" evidence="1">
    <location>
        <begin position="116"/>
        <end position="145"/>
    </location>
</feature>